<organism evidence="1 2">
    <name type="scientific">Thlaspi arvense</name>
    <name type="common">Field penny-cress</name>
    <dbReference type="NCBI Taxonomy" id="13288"/>
    <lineage>
        <taxon>Eukaryota</taxon>
        <taxon>Viridiplantae</taxon>
        <taxon>Streptophyta</taxon>
        <taxon>Embryophyta</taxon>
        <taxon>Tracheophyta</taxon>
        <taxon>Spermatophyta</taxon>
        <taxon>Magnoliopsida</taxon>
        <taxon>eudicotyledons</taxon>
        <taxon>Gunneridae</taxon>
        <taxon>Pentapetalae</taxon>
        <taxon>rosids</taxon>
        <taxon>malvids</taxon>
        <taxon>Brassicales</taxon>
        <taxon>Brassicaceae</taxon>
        <taxon>Thlaspideae</taxon>
        <taxon>Thlaspi</taxon>
    </lineage>
</organism>
<protein>
    <submittedName>
        <fullName evidence="1">Uncharacterized protein</fullName>
    </submittedName>
</protein>
<gene>
    <name evidence="1" type="ORF">TAV2_LOCUS11970</name>
</gene>
<proteinExistence type="predicted"/>
<dbReference type="EMBL" id="CAJVSB020000545">
    <property type="protein sequence ID" value="CAH2056752.1"/>
    <property type="molecule type" value="Genomic_DNA"/>
</dbReference>
<comment type="caution">
    <text evidence="1">The sequence shown here is derived from an EMBL/GenBank/DDBJ whole genome shotgun (WGS) entry which is preliminary data.</text>
</comment>
<sequence length="203" mass="22319">MDYDTAKAIGSKSYNTLMGELVALETRYMDREQKLNPEEDSVDFAAATAATLGVPSPCLSRGKSFDESPCAISEDQKVRKGDMEEEAELMRVLKLSESELQPSVNDSPVMSVNIRHTPISSKDGENLNKTETSTLAETLEGHGDAESQKSYYQETPSSCDCITFSNSCIEVLTPATVARETDCSNKDKKFPIIQSTTKELKKI</sequence>
<dbReference type="AlphaFoldDB" id="A0AAU9S0A9"/>
<reference evidence="1 2" key="1">
    <citation type="submission" date="2022-03" db="EMBL/GenBank/DDBJ databases">
        <authorList>
            <person name="Nunn A."/>
            <person name="Chopra R."/>
            <person name="Nunn A."/>
            <person name="Contreras Garrido A."/>
        </authorList>
    </citation>
    <scope>NUCLEOTIDE SEQUENCE [LARGE SCALE GENOMIC DNA]</scope>
</reference>
<evidence type="ECO:0000313" key="1">
    <source>
        <dbReference type="EMBL" id="CAH2056752.1"/>
    </source>
</evidence>
<accession>A0AAU9S0A9</accession>
<dbReference type="Proteomes" id="UP000836841">
    <property type="component" value="Unassembled WGS sequence"/>
</dbReference>
<keyword evidence="2" id="KW-1185">Reference proteome</keyword>
<evidence type="ECO:0000313" key="2">
    <source>
        <dbReference type="Proteomes" id="UP000836841"/>
    </source>
</evidence>
<name>A0AAU9S0A9_THLAR</name>